<dbReference type="Proteomes" id="UP001057402">
    <property type="component" value="Chromosome 12"/>
</dbReference>
<sequence length="354" mass="38803">MSMTSYQYFSDCEEEEEDDDSSTVSFDEDMNAPFRACLPPGTTLPLPSSSIPPSPDATSPSLSRSGHSGQNPTLTHQPLVPAFRIRHLEPQRTTSVARLPCPRGLVPSPMDESLGETSSAAASSDAVTRRLEKKGWSLVESDDVFALVSISRTLVDDPNDDDAVADAIESELLNTDLRTVGARSLPDPSSLCNLAHLDGHKILQVSEVTDISRSSIEDGSTDSGRNRMLRFVLTDGHNQVTAVEYTLITSINGDVVPGTKVRLERKVPLHCRILCLRSKALTVIGGIVQSLHEEWHVNRKCSALSRESFRTHHQDSADGPPPFEKLQIGQFSQLAHREHPHHGQVVSWMATFEP</sequence>
<comment type="caution">
    <text evidence="1">The sequence shown here is derived from an EMBL/GenBank/DDBJ whole genome shotgun (WGS) entry which is preliminary data.</text>
</comment>
<reference evidence="2" key="1">
    <citation type="journal article" date="2023" name="Front. Plant Sci.">
        <title>Chromosomal-level genome assembly of Melastoma candidum provides insights into trichome evolution.</title>
        <authorList>
            <person name="Zhong Y."/>
            <person name="Wu W."/>
            <person name="Sun C."/>
            <person name="Zou P."/>
            <person name="Liu Y."/>
            <person name="Dai S."/>
            <person name="Zhou R."/>
        </authorList>
    </citation>
    <scope>NUCLEOTIDE SEQUENCE [LARGE SCALE GENOMIC DNA]</scope>
</reference>
<keyword evidence="2" id="KW-1185">Reference proteome</keyword>
<evidence type="ECO:0000313" key="1">
    <source>
        <dbReference type="EMBL" id="KAI4302558.1"/>
    </source>
</evidence>
<protein>
    <submittedName>
        <fullName evidence="1">Uncharacterized protein</fullName>
    </submittedName>
</protein>
<evidence type="ECO:0000313" key="2">
    <source>
        <dbReference type="Proteomes" id="UP001057402"/>
    </source>
</evidence>
<organism evidence="1 2">
    <name type="scientific">Melastoma candidum</name>
    <dbReference type="NCBI Taxonomy" id="119954"/>
    <lineage>
        <taxon>Eukaryota</taxon>
        <taxon>Viridiplantae</taxon>
        <taxon>Streptophyta</taxon>
        <taxon>Embryophyta</taxon>
        <taxon>Tracheophyta</taxon>
        <taxon>Spermatophyta</taxon>
        <taxon>Magnoliopsida</taxon>
        <taxon>eudicotyledons</taxon>
        <taxon>Gunneridae</taxon>
        <taxon>Pentapetalae</taxon>
        <taxon>rosids</taxon>
        <taxon>malvids</taxon>
        <taxon>Myrtales</taxon>
        <taxon>Melastomataceae</taxon>
        <taxon>Melastomatoideae</taxon>
        <taxon>Melastomateae</taxon>
        <taxon>Melastoma</taxon>
    </lineage>
</organism>
<accession>A0ACB9KZM1</accession>
<name>A0ACB9KZM1_9MYRT</name>
<gene>
    <name evidence="1" type="ORF">MLD38_038287</name>
</gene>
<dbReference type="EMBL" id="CM042891">
    <property type="protein sequence ID" value="KAI4302558.1"/>
    <property type="molecule type" value="Genomic_DNA"/>
</dbReference>
<proteinExistence type="predicted"/>